<dbReference type="EMBL" id="CP025791">
    <property type="protein sequence ID" value="AUP81335.1"/>
    <property type="molecule type" value="Genomic_DNA"/>
</dbReference>
<feature type="domain" description="UspA" evidence="2">
    <location>
        <begin position="6"/>
        <end position="146"/>
    </location>
</feature>
<dbReference type="AlphaFoldDB" id="A0A2K9PW89"/>
<accession>A0A2K9PW89</accession>
<keyword evidence="4" id="KW-1185">Reference proteome</keyword>
<dbReference type="Gene3D" id="3.40.50.12370">
    <property type="match status" value="1"/>
</dbReference>
<gene>
    <name evidence="3" type="ORF">C1H87_22480</name>
</gene>
<dbReference type="KEGG" id="fek:C1H87_22480"/>
<dbReference type="RefSeq" id="WP_102757977.1">
    <property type="nucleotide sequence ID" value="NZ_CP025791.1"/>
</dbReference>
<comment type="similarity">
    <text evidence="1">Belongs to the universal stress protein A family.</text>
</comment>
<sequence length="279" mass="31828">METKNMNILLPTDFSDNSWSAIVYALKLYANEPCTFYILNSAHLKVSAMSDMSNKIVKVMKDNAIKELLELKNLAENANANANHEFETILSLEDLKTGIQKAVEKYAIDLVVMGTKGATGAKEVFFGSNTVRIIKKMRKCPVLIIPEDYDFVKPEQIAFPTDFNRFYGQVELQPLKDLAALYNSEIRIVHINAETKLNEVQEYNISSLQSYLEDFEHSFHWMPDYSKKAVEINDFIEELKIDVLAMVNYKHSFIESIVNEPVIKTIGFSPKVPFLVIPD</sequence>
<reference evidence="3 4" key="1">
    <citation type="submission" date="2018-01" db="EMBL/GenBank/DDBJ databases">
        <title>Complete genome sequence of Flavivirga eckloniae ECD14 isolated from seaweed Ecklonia cava.</title>
        <authorList>
            <person name="Lee J.H."/>
            <person name="Baik K.S."/>
            <person name="Seong C.N."/>
        </authorList>
    </citation>
    <scope>NUCLEOTIDE SEQUENCE [LARGE SCALE GENOMIC DNA]</scope>
    <source>
        <strain evidence="3 4">ECD14</strain>
    </source>
</reference>
<evidence type="ECO:0000313" key="4">
    <source>
        <dbReference type="Proteomes" id="UP000235826"/>
    </source>
</evidence>
<organism evidence="3 4">
    <name type="scientific">Flavivirga eckloniae</name>
    <dbReference type="NCBI Taxonomy" id="1803846"/>
    <lineage>
        <taxon>Bacteria</taxon>
        <taxon>Pseudomonadati</taxon>
        <taxon>Bacteroidota</taxon>
        <taxon>Flavobacteriia</taxon>
        <taxon>Flavobacteriales</taxon>
        <taxon>Flavobacteriaceae</taxon>
        <taxon>Flavivirga</taxon>
    </lineage>
</organism>
<evidence type="ECO:0000256" key="1">
    <source>
        <dbReference type="ARBA" id="ARBA00008791"/>
    </source>
</evidence>
<dbReference type="SUPFAM" id="SSF52402">
    <property type="entry name" value="Adenine nucleotide alpha hydrolases-like"/>
    <property type="match status" value="2"/>
</dbReference>
<dbReference type="Proteomes" id="UP000235826">
    <property type="component" value="Chromosome"/>
</dbReference>
<dbReference type="InterPro" id="IPR006016">
    <property type="entry name" value="UspA"/>
</dbReference>
<dbReference type="OrthoDB" id="9788959at2"/>
<protein>
    <submittedName>
        <fullName evidence="3">Universal stress protein</fullName>
    </submittedName>
</protein>
<dbReference type="PANTHER" id="PTHR46268">
    <property type="entry name" value="STRESS RESPONSE PROTEIN NHAX"/>
    <property type="match status" value="1"/>
</dbReference>
<evidence type="ECO:0000259" key="2">
    <source>
        <dbReference type="Pfam" id="PF00582"/>
    </source>
</evidence>
<evidence type="ECO:0000313" key="3">
    <source>
        <dbReference type="EMBL" id="AUP81335.1"/>
    </source>
</evidence>
<name>A0A2K9PW89_9FLAO</name>
<proteinExistence type="inferred from homology"/>
<dbReference type="CDD" id="cd00293">
    <property type="entry name" value="USP-like"/>
    <property type="match status" value="1"/>
</dbReference>
<dbReference type="Pfam" id="PF00582">
    <property type="entry name" value="Usp"/>
    <property type="match status" value="1"/>
</dbReference>
<dbReference type="PANTHER" id="PTHR46268:SF6">
    <property type="entry name" value="UNIVERSAL STRESS PROTEIN UP12"/>
    <property type="match status" value="1"/>
</dbReference>